<dbReference type="Pfam" id="PF13561">
    <property type="entry name" value="adh_short_C2"/>
    <property type="match status" value="1"/>
</dbReference>
<dbReference type="InterPro" id="IPR036291">
    <property type="entry name" value="NAD(P)-bd_dom_sf"/>
</dbReference>
<reference evidence="3" key="1">
    <citation type="submission" date="2020-05" db="EMBL/GenBank/DDBJ databases">
        <authorList>
            <person name="Chiriac C."/>
            <person name="Salcher M."/>
            <person name="Ghai R."/>
            <person name="Kavagutti S V."/>
        </authorList>
    </citation>
    <scope>NUCLEOTIDE SEQUENCE</scope>
</reference>
<evidence type="ECO:0000313" key="3">
    <source>
        <dbReference type="EMBL" id="CAB4748718.1"/>
    </source>
</evidence>
<dbReference type="AlphaFoldDB" id="A0A6J6TNP6"/>
<sequence length="266" mass="27538">MSVDQPSPSIAEILDLSGKTAVVTGAGSGLGRAIARRLHEAGASVCAVDIDLASAELTVELLGSRAIAQKADVRDAAANRAFAQAAVDAFGRIDIVVPAAGIFFPTFPIMELPEEEWDRLIDINLKGTLLTAQACVPHMTEGGTIVNIASTSAYRPARNLGHYAASKGGVSLLTKSMALELAPRIRCNAVAPGSIDTEGGQRTAAAFAATIGAEPADVKKGYITRNPMQREGVADDIARVVLFLASPLSSYVTGEIVLADGGILLT</sequence>
<dbReference type="PANTHER" id="PTHR42760:SF115">
    <property type="entry name" value="3-OXOACYL-[ACYL-CARRIER-PROTEIN] REDUCTASE FABG"/>
    <property type="match status" value="1"/>
</dbReference>
<dbReference type="NCBIfam" id="NF005559">
    <property type="entry name" value="PRK07231.1"/>
    <property type="match status" value="1"/>
</dbReference>
<dbReference type="PROSITE" id="PS00061">
    <property type="entry name" value="ADH_SHORT"/>
    <property type="match status" value="1"/>
</dbReference>
<dbReference type="SUPFAM" id="SSF51735">
    <property type="entry name" value="NAD(P)-binding Rossmann-fold domains"/>
    <property type="match status" value="1"/>
</dbReference>
<dbReference type="FunFam" id="3.40.50.720:FF:000084">
    <property type="entry name" value="Short-chain dehydrogenase reductase"/>
    <property type="match status" value="1"/>
</dbReference>
<proteinExistence type="inferred from homology"/>
<accession>A0A6J6TNP6</accession>
<dbReference type="InterPro" id="IPR002347">
    <property type="entry name" value="SDR_fam"/>
</dbReference>
<organism evidence="3">
    <name type="scientific">freshwater metagenome</name>
    <dbReference type="NCBI Taxonomy" id="449393"/>
    <lineage>
        <taxon>unclassified sequences</taxon>
        <taxon>metagenomes</taxon>
        <taxon>ecological metagenomes</taxon>
    </lineage>
</organism>
<evidence type="ECO:0000256" key="2">
    <source>
        <dbReference type="ARBA" id="ARBA00023002"/>
    </source>
</evidence>
<dbReference type="PRINTS" id="PR00080">
    <property type="entry name" value="SDRFAMILY"/>
</dbReference>
<comment type="similarity">
    <text evidence="1">Belongs to the short-chain dehydrogenases/reductases (SDR) family.</text>
</comment>
<keyword evidence="2" id="KW-0560">Oxidoreductase</keyword>
<name>A0A6J6TNP6_9ZZZZ</name>
<dbReference type="GO" id="GO:0016616">
    <property type="term" value="F:oxidoreductase activity, acting on the CH-OH group of donors, NAD or NADP as acceptor"/>
    <property type="evidence" value="ECO:0007669"/>
    <property type="project" value="TreeGrafter"/>
</dbReference>
<protein>
    <submittedName>
        <fullName evidence="3">Unannotated protein</fullName>
    </submittedName>
</protein>
<dbReference type="EMBL" id="CAEZYR010000058">
    <property type="protein sequence ID" value="CAB4748718.1"/>
    <property type="molecule type" value="Genomic_DNA"/>
</dbReference>
<gene>
    <name evidence="3" type="ORF">UFOPK2754_01674</name>
</gene>
<dbReference type="CDD" id="cd05233">
    <property type="entry name" value="SDR_c"/>
    <property type="match status" value="1"/>
</dbReference>
<dbReference type="PANTHER" id="PTHR42760">
    <property type="entry name" value="SHORT-CHAIN DEHYDROGENASES/REDUCTASES FAMILY MEMBER"/>
    <property type="match status" value="1"/>
</dbReference>
<dbReference type="PRINTS" id="PR00081">
    <property type="entry name" value="GDHRDH"/>
</dbReference>
<dbReference type="InterPro" id="IPR020904">
    <property type="entry name" value="Sc_DH/Rdtase_CS"/>
</dbReference>
<evidence type="ECO:0000256" key="1">
    <source>
        <dbReference type="ARBA" id="ARBA00006484"/>
    </source>
</evidence>
<dbReference type="Gene3D" id="3.40.50.720">
    <property type="entry name" value="NAD(P)-binding Rossmann-like Domain"/>
    <property type="match status" value="1"/>
</dbReference>